<reference evidence="1 2" key="1">
    <citation type="submission" date="2015-03" db="EMBL/GenBank/DDBJ databases">
        <authorList>
            <person name="Urmite Genomes"/>
        </authorList>
    </citation>
    <scope>NUCLEOTIDE SEQUENCE [LARGE SCALE GENOMIC DNA]</scope>
    <source>
        <strain evidence="1 2">CSUR P1491</strain>
    </source>
</reference>
<dbReference type="InterPro" id="IPR008651">
    <property type="entry name" value="Uncharacterised_HicB"/>
</dbReference>
<dbReference type="STRING" id="141349.BN1232_01028"/>
<dbReference type="InterPro" id="IPR035069">
    <property type="entry name" value="TTHA1013/TTHA0281-like"/>
</dbReference>
<dbReference type="EMBL" id="CTEE01000001">
    <property type="protein sequence ID" value="CQD06016.1"/>
    <property type="molecule type" value="Genomic_DNA"/>
</dbReference>
<gene>
    <name evidence="1" type="ORF">BN1232_01028</name>
</gene>
<accession>A0A0E4GVR9</accession>
<sequence length="126" mass="14223">MALCYPFCVNHYTYRAEWSPDYDEYIGVCLELPFLQERAPTAHGAIAAITATVDQRLVEMQELEQPVPPPLSERSYSGTFVVRTSRALHARLAREAVEQHVSMNQWVVQKLSGRELPSGLSLFGLD</sequence>
<dbReference type="AlphaFoldDB" id="A0A0E4GVR9"/>
<proteinExistence type="predicted"/>
<dbReference type="GO" id="GO:0006355">
    <property type="term" value="P:regulation of DNA-templated transcription"/>
    <property type="evidence" value="ECO:0007669"/>
    <property type="project" value="InterPro"/>
</dbReference>
<evidence type="ECO:0000313" key="1">
    <source>
        <dbReference type="EMBL" id="CQD06016.1"/>
    </source>
</evidence>
<dbReference type="Gene3D" id="1.10.1220.10">
    <property type="entry name" value="Met repressor-like"/>
    <property type="match status" value="1"/>
</dbReference>
<dbReference type="InterPro" id="IPR013321">
    <property type="entry name" value="Arc_rbn_hlx_hlx"/>
</dbReference>
<dbReference type="Pfam" id="PF05534">
    <property type="entry name" value="HicB"/>
    <property type="match status" value="1"/>
</dbReference>
<dbReference type="Proteomes" id="UP000199251">
    <property type="component" value="Unassembled WGS sequence"/>
</dbReference>
<protein>
    <submittedName>
        <fullName evidence="1">HicB family protein</fullName>
    </submittedName>
</protein>
<evidence type="ECO:0000313" key="2">
    <source>
        <dbReference type="Proteomes" id="UP000199251"/>
    </source>
</evidence>
<dbReference type="SUPFAM" id="SSF143100">
    <property type="entry name" value="TTHA1013/TTHA0281-like"/>
    <property type="match status" value="1"/>
</dbReference>
<dbReference type="SUPFAM" id="SSF47598">
    <property type="entry name" value="Ribbon-helix-helix"/>
    <property type="match status" value="1"/>
</dbReference>
<name>A0A0E4GVR9_MYCLN</name>
<organism evidence="1 2">
    <name type="scientific">Mycobacterium lentiflavum</name>
    <dbReference type="NCBI Taxonomy" id="141349"/>
    <lineage>
        <taxon>Bacteria</taxon>
        <taxon>Bacillati</taxon>
        <taxon>Actinomycetota</taxon>
        <taxon>Actinomycetes</taxon>
        <taxon>Mycobacteriales</taxon>
        <taxon>Mycobacteriaceae</taxon>
        <taxon>Mycobacterium</taxon>
        <taxon>Mycobacterium simiae complex</taxon>
    </lineage>
</organism>
<dbReference type="InterPro" id="IPR010985">
    <property type="entry name" value="Ribbon_hlx_hlx"/>
</dbReference>